<accession>A0A0Q9WTP9</accession>
<proteinExistence type="predicted"/>
<name>A0A0Q9WTP9_DROVI</name>
<feature type="region of interest" description="Disordered" evidence="1">
    <location>
        <begin position="1"/>
        <end position="57"/>
    </location>
</feature>
<feature type="region of interest" description="Disordered" evidence="1">
    <location>
        <begin position="145"/>
        <end position="167"/>
    </location>
</feature>
<protein>
    <recommendedName>
        <fullName evidence="4">Pre-C2HC domain-containing protein</fullName>
    </recommendedName>
</protein>
<feature type="compositionally biased region" description="Polar residues" evidence="1">
    <location>
        <begin position="36"/>
        <end position="57"/>
    </location>
</feature>
<evidence type="ECO:0000256" key="1">
    <source>
        <dbReference type="SAM" id="MobiDB-lite"/>
    </source>
</evidence>
<dbReference type="EMBL" id="CH940659">
    <property type="protein sequence ID" value="KRF85671.1"/>
    <property type="molecule type" value="Genomic_DNA"/>
</dbReference>
<feature type="region of interest" description="Disordered" evidence="1">
    <location>
        <begin position="100"/>
        <end position="119"/>
    </location>
</feature>
<evidence type="ECO:0008006" key="4">
    <source>
        <dbReference type="Google" id="ProtNLM"/>
    </source>
</evidence>
<dbReference type="SMR" id="A0A0Q9WTP9"/>
<evidence type="ECO:0000313" key="2">
    <source>
        <dbReference type="EMBL" id="KRF85671.1"/>
    </source>
</evidence>
<feature type="compositionally biased region" description="Low complexity" evidence="1">
    <location>
        <begin position="1"/>
        <end position="27"/>
    </location>
</feature>
<reference evidence="2 3" key="1">
    <citation type="journal article" date="2007" name="Nature">
        <title>Evolution of genes and genomes on the Drosophila phylogeny.</title>
        <authorList>
            <consortium name="Drosophila 12 Genomes Consortium"/>
            <person name="Clark A.G."/>
            <person name="Eisen M.B."/>
            <person name="Smith D.R."/>
            <person name="Bergman C.M."/>
            <person name="Oliver B."/>
            <person name="Markow T.A."/>
            <person name="Kaufman T.C."/>
            <person name="Kellis M."/>
            <person name="Gelbart W."/>
            <person name="Iyer V.N."/>
            <person name="Pollard D.A."/>
            <person name="Sackton T.B."/>
            <person name="Larracuente A.M."/>
            <person name="Singh N.D."/>
            <person name="Abad J.P."/>
            <person name="Abt D.N."/>
            <person name="Adryan B."/>
            <person name="Aguade M."/>
            <person name="Akashi H."/>
            <person name="Anderson W.W."/>
            <person name="Aquadro C.F."/>
            <person name="Ardell D.H."/>
            <person name="Arguello R."/>
            <person name="Artieri C.G."/>
            <person name="Barbash D.A."/>
            <person name="Barker D."/>
            <person name="Barsanti P."/>
            <person name="Batterham P."/>
            <person name="Batzoglou S."/>
            <person name="Begun D."/>
            <person name="Bhutkar A."/>
            <person name="Blanco E."/>
            <person name="Bosak S.A."/>
            <person name="Bradley R.K."/>
            <person name="Brand A.D."/>
            <person name="Brent M.R."/>
            <person name="Brooks A.N."/>
            <person name="Brown R.H."/>
            <person name="Butlin R.K."/>
            <person name="Caggese C."/>
            <person name="Calvi B.R."/>
            <person name="Bernardo de Carvalho A."/>
            <person name="Caspi A."/>
            <person name="Castrezana S."/>
            <person name="Celniker S.E."/>
            <person name="Chang J.L."/>
            <person name="Chapple C."/>
            <person name="Chatterji S."/>
            <person name="Chinwalla A."/>
            <person name="Civetta A."/>
            <person name="Clifton S.W."/>
            <person name="Comeron J.M."/>
            <person name="Costello J.C."/>
            <person name="Coyne J.A."/>
            <person name="Daub J."/>
            <person name="David R.G."/>
            <person name="Delcher A.L."/>
            <person name="Delehaunty K."/>
            <person name="Do C.B."/>
            <person name="Ebling H."/>
            <person name="Edwards K."/>
            <person name="Eickbush T."/>
            <person name="Evans J.D."/>
            <person name="Filipski A."/>
            <person name="Findeiss S."/>
            <person name="Freyhult E."/>
            <person name="Fulton L."/>
            <person name="Fulton R."/>
            <person name="Garcia A.C."/>
            <person name="Gardiner A."/>
            <person name="Garfield D.A."/>
            <person name="Garvin B.E."/>
            <person name="Gibson G."/>
            <person name="Gilbert D."/>
            <person name="Gnerre S."/>
            <person name="Godfrey J."/>
            <person name="Good R."/>
            <person name="Gotea V."/>
            <person name="Gravely B."/>
            <person name="Greenberg A.J."/>
            <person name="Griffiths-Jones S."/>
            <person name="Gross S."/>
            <person name="Guigo R."/>
            <person name="Gustafson E.A."/>
            <person name="Haerty W."/>
            <person name="Hahn M.W."/>
            <person name="Halligan D.L."/>
            <person name="Halpern A.L."/>
            <person name="Halter G.M."/>
            <person name="Han M.V."/>
            <person name="Heger A."/>
            <person name="Hillier L."/>
            <person name="Hinrichs A.S."/>
            <person name="Holmes I."/>
            <person name="Hoskins R.A."/>
            <person name="Hubisz M.J."/>
            <person name="Hultmark D."/>
            <person name="Huntley M.A."/>
            <person name="Jaffe D.B."/>
            <person name="Jagadeeshan S."/>
            <person name="Jeck W.R."/>
            <person name="Johnson J."/>
            <person name="Jones C.D."/>
            <person name="Jordan W.C."/>
            <person name="Karpen G.H."/>
            <person name="Kataoka E."/>
            <person name="Keightley P.D."/>
            <person name="Kheradpour P."/>
            <person name="Kirkness E.F."/>
            <person name="Koerich L.B."/>
            <person name="Kristiansen K."/>
            <person name="Kudrna D."/>
            <person name="Kulathinal R.J."/>
            <person name="Kumar S."/>
            <person name="Kwok R."/>
            <person name="Lander E."/>
            <person name="Langley C.H."/>
            <person name="Lapoint R."/>
            <person name="Lazzaro B.P."/>
            <person name="Lee S.J."/>
            <person name="Levesque L."/>
            <person name="Li R."/>
            <person name="Lin C.F."/>
            <person name="Lin M.F."/>
            <person name="Lindblad-Toh K."/>
            <person name="Llopart A."/>
            <person name="Long M."/>
            <person name="Low L."/>
            <person name="Lozovsky E."/>
            <person name="Lu J."/>
            <person name="Luo M."/>
            <person name="Machado C.A."/>
            <person name="Makalowski W."/>
            <person name="Marzo M."/>
            <person name="Matsuda M."/>
            <person name="Matzkin L."/>
            <person name="McAllister B."/>
            <person name="McBride C.S."/>
            <person name="McKernan B."/>
            <person name="McKernan K."/>
            <person name="Mendez-Lago M."/>
            <person name="Minx P."/>
            <person name="Mollenhauer M.U."/>
            <person name="Montooth K."/>
            <person name="Mount S.M."/>
            <person name="Mu X."/>
            <person name="Myers E."/>
            <person name="Negre B."/>
            <person name="Newfeld S."/>
            <person name="Nielsen R."/>
            <person name="Noor M.A."/>
            <person name="O'Grady P."/>
            <person name="Pachter L."/>
            <person name="Papaceit M."/>
            <person name="Parisi M.J."/>
            <person name="Parisi M."/>
            <person name="Parts L."/>
            <person name="Pedersen J.S."/>
            <person name="Pesole G."/>
            <person name="Phillippy A.M."/>
            <person name="Ponting C.P."/>
            <person name="Pop M."/>
            <person name="Porcelli D."/>
            <person name="Powell J.R."/>
            <person name="Prohaska S."/>
            <person name="Pruitt K."/>
            <person name="Puig M."/>
            <person name="Quesneville H."/>
            <person name="Ram K.R."/>
            <person name="Rand D."/>
            <person name="Rasmussen M.D."/>
            <person name="Reed L.K."/>
            <person name="Reenan R."/>
            <person name="Reily A."/>
            <person name="Remington K.A."/>
            <person name="Rieger T.T."/>
            <person name="Ritchie M.G."/>
            <person name="Robin C."/>
            <person name="Rogers Y.H."/>
            <person name="Rohde C."/>
            <person name="Rozas J."/>
            <person name="Rubenfield M.J."/>
            <person name="Ruiz A."/>
            <person name="Russo S."/>
            <person name="Salzberg S.L."/>
            <person name="Sanchez-Gracia A."/>
            <person name="Saranga D.J."/>
            <person name="Sato H."/>
            <person name="Schaeffer S.W."/>
            <person name="Schatz M.C."/>
            <person name="Schlenke T."/>
            <person name="Schwartz R."/>
            <person name="Segarra C."/>
            <person name="Singh R.S."/>
            <person name="Sirot L."/>
            <person name="Sirota M."/>
            <person name="Sisneros N.B."/>
            <person name="Smith C.D."/>
            <person name="Smith T.F."/>
            <person name="Spieth J."/>
            <person name="Stage D.E."/>
            <person name="Stark A."/>
            <person name="Stephan W."/>
            <person name="Strausberg R.L."/>
            <person name="Strempel S."/>
            <person name="Sturgill D."/>
            <person name="Sutton G."/>
            <person name="Sutton G.G."/>
            <person name="Tao W."/>
            <person name="Teichmann S."/>
            <person name="Tobari Y.N."/>
            <person name="Tomimura Y."/>
            <person name="Tsolas J.M."/>
            <person name="Valente V.L."/>
            <person name="Venter E."/>
            <person name="Venter J.C."/>
            <person name="Vicario S."/>
            <person name="Vieira F.G."/>
            <person name="Vilella A.J."/>
            <person name="Villasante A."/>
            <person name="Walenz B."/>
            <person name="Wang J."/>
            <person name="Wasserman M."/>
            <person name="Watts T."/>
            <person name="Wilson D."/>
            <person name="Wilson R.K."/>
            <person name="Wing R.A."/>
            <person name="Wolfner M.F."/>
            <person name="Wong A."/>
            <person name="Wong G.K."/>
            <person name="Wu C.I."/>
            <person name="Wu G."/>
            <person name="Yamamoto D."/>
            <person name="Yang H.P."/>
            <person name="Yang S.P."/>
            <person name="Yorke J.A."/>
            <person name="Yoshida K."/>
            <person name="Zdobnov E."/>
            <person name="Zhang P."/>
            <person name="Zhang Y."/>
            <person name="Zimin A.V."/>
            <person name="Baldwin J."/>
            <person name="Abdouelleil A."/>
            <person name="Abdulkadir J."/>
            <person name="Abebe A."/>
            <person name="Abera B."/>
            <person name="Abreu J."/>
            <person name="Acer S.C."/>
            <person name="Aftuck L."/>
            <person name="Alexander A."/>
            <person name="An P."/>
            <person name="Anderson E."/>
            <person name="Anderson S."/>
            <person name="Arachi H."/>
            <person name="Azer M."/>
            <person name="Bachantsang P."/>
            <person name="Barry A."/>
            <person name="Bayul T."/>
            <person name="Berlin A."/>
            <person name="Bessette D."/>
            <person name="Bloom T."/>
            <person name="Blye J."/>
            <person name="Boguslavskiy L."/>
            <person name="Bonnet C."/>
            <person name="Boukhgalter B."/>
            <person name="Bourzgui I."/>
            <person name="Brown A."/>
            <person name="Cahill P."/>
            <person name="Channer S."/>
            <person name="Cheshatsang Y."/>
            <person name="Chuda L."/>
            <person name="Citroen M."/>
            <person name="Collymore A."/>
            <person name="Cooke P."/>
            <person name="Costello M."/>
            <person name="D'Aco K."/>
            <person name="Daza R."/>
            <person name="De Haan G."/>
            <person name="DeGray S."/>
            <person name="DeMaso C."/>
            <person name="Dhargay N."/>
            <person name="Dooley K."/>
            <person name="Dooley E."/>
            <person name="Doricent M."/>
            <person name="Dorje P."/>
            <person name="Dorjee K."/>
            <person name="Dupes A."/>
            <person name="Elong R."/>
            <person name="Falk J."/>
            <person name="Farina A."/>
            <person name="Faro S."/>
            <person name="Ferguson D."/>
            <person name="Fisher S."/>
            <person name="Foley C.D."/>
            <person name="Franke A."/>
            <person name="Friedrich D."/>
            <person name="Gadbois L."/>
            <person name="Gearin G."/>
            <person name="Gearin C.R."/>
            <person name="Giannoukos G."/>
            <person name="Goode T."/>
            <person name="Graham J."/>
            <person name="Grandbois E."/>
            <person name="Grewal S."/>
            <person name="Gyaltsen K."/>
            <person name="Hafez N."/>
            <person name="Hagos B."/>
            <person name="Hall J."/>
            <person name="Henson C."/>
            <person name="Hollinger A."/>
            <person name="Honan T."/>
            <person name="Huard M.D."/>
            <person name="Hughes L."/>
            <person name="Hurhula B."/>
            <person name="Husby M.E."/>
            <person name="Kamat A."/>
            <person name="Kanga B."/>
            <person name="Kashin S."/>
            <person name="Khazanovich D."/>
            <person name="Kisner P."/>
            <person name="Lance K."/>
            <person name="Lara M."/>
            <person name="Lee W."/>
            <person name="Lennon N."/>
            <person name="Letendre F."/>
            <person name="LeVine R."/>
            <person name="Lipovsky A."/>
            <person name="Liu X."/>
            <person name="Liu J."/>
            <person name="Liu S."/>
            <person name="Lokyitsang T."/>
            <person name="Lokyitsang Y."/>
            <person name="Lubonja R."/>
            <person name="Lui A."/>
            <person name="MacDonald P."/>
            <person name="Magnisalis V."/>
            <person name="Maru K."/>
            <person name="Matthews C."/>
            <person name="McCusker W."/>
            <person name="McDonough S."/>
            <person name="Mehta T."/>
            <person name="Meldrim J."/>
            <person name="Meneus L."/>
            <person name="Mihai O."/>
            <person name="Mihalev A."/>
            <person name="Mihova T."/>
            <person name="Mittelman R."/>
            <person name="Mlenga V."/>
            <person name="Montmayeur A."/>
            <person name="Mulrain L."/>
            <person name="Navidi A."/>
            <person name="Naylor J."/>
            <person name="Negash T."/>
            <person name="Nguyen T."/>
            <person name="Nguyen N."/>
            <person name="Nicol R."/>
            <person name="Norbu C."/>
            <person name="Norbu N."/>
            <person name="Novod N."/>
            <person name="O'Neill B."/>
            <person name="Osman S."/>
            <person name="Markiewicz E."/>
            <person name="Oyono O.L."/>
            <person name="Patti C."/>
            <person name="Phunkhang P."/>
            <person name="Pierre F."/>
            <person name="Priest M."/>
            <person name="Raghuraman S."/>
            <person name="Rege F."/>
            <person name="Reyes R."/>
            <person name="Rise C."/>
            <person name="Rogov P."/>
            <person name="Ross K."/>
            <person name="Ryan E."/>
            <person name="Settipalli S."/>
            <person name="Shea T."/>
            <person name="Sherpa N."/>
            <person name="Shi L."/>
            <person name="Shih D."/>
            <person name="Sparrow T."/>
            <person name="Spaulding J."/>
            <person name="Stalker J."/>
            <person name="Stange-Thomann N."/>
            <person name="Stavropoulos S."/>
            <person name="Stone C."/>
            <person name="Strader C."/>
            <person name="Tesfaye S."/>
            <person name="Thomson T."/>
            <person name="Thoulutsang Y."/>
            <person name="Thoulutsang D."/>
            <person name="Topham K."/>
            <person name="Topping I."/>
            <person name="Tsamla T."/>
            <person name="Vassiliev H."/>
            <person name="Vo A."/>
            <person name="Wangchuk T."/>
            <person name="Wangdi T."/>
            <person name="Weiand M."/>
            <person name="Wilkinson J."/>
            <person name="Wilson A."/>
            <person name="Yadav S."/>
            <person name="Young G."/>
            <person name="Yu Q."/>
            <person name="Zembek L."/>
            <person name="Zhong D."/>
            <person name="Zimmer A."/>
            <person name="Zwirko Z."/>
            <person name="Jaffe D.B."/>
            <person name="Alvarez P."/>
            <person name="Brockman W."/>
            <person name="Butler J."/>
            <person name="Chin C."/>
            <person name="Gnerre S."/>
            <person name="Grabherr M."/>
            <person name="Kleber M."/>
            <person name="Mauceli E."/>
            <person name="MacCallum I."/>
        </authorList>
    </citation>
    <scope>NUCLEOTIDE SEQUENCE [LARGE SCALE GENOMIC DNA]</scope>
    <source>
        <strain evidence="3">Tucson 15010-1051.87</strain>
    </source>
</reference>
<gene>
    <name evidence="2" type="primary">Dvir\GJ25796</name>
    <name evidence="2" type="ORF">Dvir_GJ25796</name>
</gene>
<feature type="compositionally biased region" description="Polar residues" evidence="1">
    <location>
        <begin position="105"/>
        <end position="119"/>
    </location>
</feature>
<evidence type="ECO:0000313" key="3">
    <source>
        <dbReference type="Proteomes" id="UP000008792"/>
    </source>
</evidence>
<sequence>MTETTSTTTVSSSSGGRTSVSLGTSRSALEPIGTRPKTTNPTLQSTPSGTQKSSLAAASCATNPLPPIKNVGATPAFREPLVNWQRKRRGATLLAEAVKKGKPVKNTSRTGTKSVTPNTALTSNNRFALLELQNDVSVIDDDEMDTADEAPSAPDQQQAAKKISKPRPITVPGVSDIVAIEQTIDQSVGPDSYEFKVSPSGFLRIYAKDADTHRAIVRKLTEEREQFTHFCLKEDRQYRVVVKNLAASTPRSQIEAAITSHGHTVTNFYNPGARQPTSEASADFTNDSPNRNFWFVDLKLDVNNREELRLNRADRQRVTID</sequence>
<organism evidence="2 3">
    <name type="scientific">Drosophila virilis</name>
    <name type="common">Fruit fly</name>
    <dbReference type="NCBI Taxonomy" id="7244"/>
    <lineage>
        <taxon>Eukaryota</taxon>
        <taxon>Metazoa</taxon>
        <taxon>Ecdysozoa</taxon>
        <taxon>Arthropoda</taxon>
        <taxon>Hexapoda</taxon>
        <taxon>Insecta</taxon>
        <taxon>Pterygota</taxon>
        <taxon>Neoptera</taxon>
        <taxon>Endopterygota</taxon>
        <taxon>Diptera</taxon>
        <taxon>Brachycera</taxon>
        <taxon>Muscomorpha</taxon>
        <taxon>Ephydroidea</taxon>
        <taxon>Drosophilidae</taxon>
        <taxon>Drosophila</taxon>
    </lineage>
</organism>
<dbReference type="InParanoid" id="A0A0Q9WTP9"/>
<dbReference type="AlphaFoldDB" id="A0A0Q9WTP9"/>
<keyword evidence="3" id="KW-1185">Reference proteome</keyword>
<dbReference type="Proteomes" id="UP000008792">
    <property type="component" value="Unassembled WGS sequence"/>
</dbReference>